<dbReference type="RefSeq" id="WP_120487442.1">
    <property type="nucleotide sequence ID" value="NZ_OUNC01000005.1"/>
</dbReference>
<proteinExistence type="predicted"/>
<evidence type="ECO:0000313" key="2">
    <source>
        <dbReference type="EMBL" id="SPP27241.1"/>
    </source>
</evidence>
<dbReference type="Proteomes" id="UP000270190">
    <property type="component" value="Unassembled WGS sequence"/>
</dbReference>
<keyword evidence="1" id="KW-0175">Coiled coil</keyword>
<protein>
    <submittedName>
        <fullName evidence="2">Uncharacterized protein</fullName>
    </submittedName>
</protein>
<name>A0A2X0S559_BROTH</name>
<dbReference type="AlphaFoldDB" id="A0A2X0S559"/>
<feature type="coiled-coil region" evidence="1">
    <location>
        <begin position="28"/>
        <end position="58"/>
    </location>
</feature>
<evidence type="ECO:0000256" key="1">
    <source>
        <dbReference type="SAM" id="Coils"/>
    </source>
</evidence>
<evidence type="ECO:0000313" key="3">
    <source>
        <dbReference type="Proteomes" id="UP000270190"/>
    </source>
</evidence>
<sequence>MKRKVMIAIAIVLVLFLISRLISVTNNNEALLVSNQQIEKEKQANERELKKLRSLANAKEEPATTLDEMKTIKDINYQLMEALFAYESLDERDEQITPYVIEETKNKMTRFKSDYDQNDTSSLLISSEGFVAKSFNSNEINVINDVVSELTFNKEAQKQHMYVKVKYVKDTGQWQAKSFNFSKYVED</sequence>
<reference evidence="3" key="1">
    <citation type="submission" date="2018-04" db="EMBL/GenBank/DDBJ databases">
        <authorList>
            <person name="Illikoud N."/>
        </authorList>
    </citation>
    <scope>NUCLEOTIDE SEQUENCE [LARGE SCALE GENOMIC DNA]</scope>
</reference>
<accession>A0A2X0S559</accession>
<gene>
    <name evidence="2" type="ORF">BTBSAS_130021</name>
</gene>
<organism evidence="2 3">
    <name type="scientific">Brochothrix thermosphacta</name>
    <name type="common">Microbacterium thermosphactum</name>
    <dbReference type="NCBI Taxonomy" id="2756"/>
    <lineage>
        <taxon>Bacteria</taxon>
        <taxon>Bacillati</taxon>
        <taxon>Bacillota</taxon>
        <taxon>Bacilli</taxon>
        <taxon>Bacillales</taxon>
        <taxon>Listeriaceae</taxon>
        <taxon>Brochothrix</taxon>
    </lineage>
</organism>
<dbReference type="EMBL" id="OUNC01000005">
    <property type="protein sequence ID" value="SPP27241.1"/>
    <property type="molecule type" value="Genomic_DNA"/>
</dbReference>